<sequence length="433" mass="50409">MKSNVFEYNYYQSKNDTYNNNNGYYCIMMALGMVLSILWVIFVNAKPFSDFDYYYNLAKEISRGLPWGDTYTSVGYPIVLGGIFKLFGTSVLTAKIFNLCITFINYLCFKFILSKVNLKEIDRKIIFGLFVLFPNNILFNSILGTELIFTSIMLAVTCLYFSDLRLKYFFIGILTGLNTIVKPFFIVFFFAIFLVDVIKHKKLIRALKNSLIVLIMSIIVISPWIYRNTKLMGQRTFVSNNGGIVLYINNNSQNHLGRWMPAADVEDSIVNKPEYKKANRTEQNKMLSDAAKKWIKSHPVDFIKLGFKRLLNTYFWSDDVTYSTYGSGVNKSYIHTLFVIDNIVRLIVFLSTIIYVLLYSLRTLYSIFKGRSDELDKFKLYLIMLFFMFTSVYFVTEGQGRYSFPEIFIAVYCCYFSLKYLLHLLLKVKGIRA</sequence>
<proteinExistence type="predicted"/>
<feature type="transmembrane region" description="Helical" evidence="8">
    <location>
        <begin position="22"/>
        <end position="43"/>
    </location>
</feature>
<evidence type="ECO:0000256" key="6">
    <source>
        <dbReference type="ARBA" id="ARBA00022989"/>
    </source>
</evidence>
<feature type="transmembrane region" description="Helical" evidence="8">
    <location>
        <begin position="206"/>
        <end position="226"/>
    </location>
</feature>
<evidence type="ECO:0000256" key="1">
    <source>
        <dbReference type="ARBA" id="ARBA00004651"/>
    </source>
</evidence>
<name>A0A162KR13_9CLOT</name>
<feature type="transmembrane region" description="Helical" evidence="8">
    <location>
        <begin position="96"/>
        <end position="113"/>
    </location>
</feature>
<dbReference type="EMBL" id="LITT01000065">
    <property type="protein sequence ID" value="OAA82796.1"/>
    <property type="molecule type" value="Genomic_DNA"/>
</dbReference>
<feature type="transmembrane region" description="Helical" evidence="8">
    <location>
        <begin position="333"/>
        <end position="358"/>
    </location>
</feature>
<dbReference type="PANTHER" id="PTHR33908:SF11">
    <property type="entry name" value="MEMBRANE PROTEIN"/>
    <property type="match status" value="1"/>
</dbReference>
<feature type="transmembrane region" description="Helical" evidence="8">
    <location>
        <begin position="125"/>
        <end position="156"/>
    </location>
</feature>
<evidence type="ECO:0000256" key="4">
    <source>
        <dbReference type="ARBA" id="ARBA00022679"/>
    </source>
</evidence>
<reference evidence="9 10" key="1">
    <citation type="journal article" date="2015" name="Biotechnol. Bioeng.">
        <title>Genome sequence and phenotypic characterization of Caulobacter segnis.</title>
        <authorList>
            <person name="Patel S."/>
            <person name="Fletcher B."/>
            <person name="Scott D.C."/>
            <person name="Ely B."/>
        </authorList>
    </citation>
    <scope>NUCLEOTIDE SEQUENCE [LARGE SCALE GENOMIC DNA]</scope>
    <source>
        <strain evidence="9 10">ERI-2</strain>
    </source>
</reference>
<evidence type="ECO:0000256" key="3">
    <source>
        <dbReference type="ARBA" id="ARBA00022676"/>
    </source>
</evidence>
<evidence type="ECO:0000313" key="10">
    <source>
        <dbReference type="Proteomes" id="UP000077407"/>
    </source>
</evidence>
<evidence type="ECO:0000256" key="2">
    <source>
        <dbReference type="ARBA" id="ARBA00022475"/>
    </source>
</evidence>
<evidence type="ECO:0000256" key="8">
    <source>
        <dbReference type="SAM" id="Phobius"/>
    </source>
</evidence>
<dbReference type="AlphaFoldDB" id="A0A162KR13"/>
<comment type="subcellular location">
    <subcellularLocation>
        <location evidence="1">Cell membrane</location>
        <topology evidence="1">Multi-pass membrane protein</topology>
    </subcellularLocation>
</comment>
<dbReference type="Proteomes" id="UP000077407">
    <property type="component" value="Unassembled WGS sequence"/>
</dbReference>
<evidence type="ECO:0000256" key="7">
    <source>
        <dbReference type="ARBA" id="ARBA00023136"/>
    </source>
</evidence>
<keyword evidence="6 8" id="KW-1133">Transmembrane helix</keyword>
<protein>
    <recommendedName>
        <fullName evidence="11">Glycosyltransferase RgtA/B/C/D-like domain-containing protein</fullName>
    </recommendedName>
</protein>
<feature type="transmembrane region" description="Helical" evidence="8">
    <location>
        <begin position="168"/>
        <end position="194"/>
    </location>
</feature>
<keyword evidence="2" id="KW-1003">Cell membrane</keyword>
<dbReference type="PATRIC" id="fig|1538.10.peg.4223"/>
<dbReference type="RefSeq" id="WP_063557337.1">
    <property type="nucleotide sequence ID" value="NZ_LITT01000065.1"/>
</dbReference>
<feature type="transmembrane region" description="Helical" evidence="8">
    <location>
        <begin position="378"/>
        <end position="395"/>
    </location>
</feature>
<dbReference type="GO" id="GO:0009103">
    <property type="term" value="P:lipopolysaccharide biosynthetic process"/>
    <property type="evidence" value="ECO:0007669"/>
    <property type="project" value="UniProtKB-ARBA"/>
</dbReference>
<evidence type="ECO:0000256" key="5">
    <source>
        <dbReference type="ARBA" id="ARBA00022692"/>
    </source>
</evidence>
<keyword evidence="7 8" id="KW-0472">Membrane</keyword>
<dbReference type="GO" id="GO:0016763">
    <property type="term" value="F:pentosyltransferase activity"/>
    <property type="evidence" value="ECO:0007669"/>
    <property type="project" value="TreeGrafter"/>
</dbReference>
<organism evidence="9 10">
    <name type="scientific">Clostridium ljungdahlii</name>
    <dbReference type="NCBI Taxonomy" id="1538"/>
    <lineage>
        <taxon>Bacteria</taxon>
        <taxon>Bacillati</taxon>
        <taxon>Bacillota</taxon>
        <taxon>Clostridia</taxon>
        <taxon>Eubacteriales</taxon>
        <taxon>Clostridiaceae</taxon>
        <taxon>Clostridium</taxon>
    </lineage>
</organism>
<dbReference type="InterPro" id="IPR050297">
    <property type="entry name" value="LipidA_mod_glycosyltrf_83"/>
</dbReference>
<dbReference type="GO" id="GO:0005886">
    <property type="term" value="C:plasma membrane"/>
    <property type="evidence" value="ECO:0007669"/>
    <property type="project" value="UniProtKB-SubCell"/>
</dbReference>
<comment type="caution">
    <text evidence="9">The sequence shown here is derived from an EMBL/GenBank/DDBJ whole genome shotgun (WGS) entry which is preliminary data.</text>
</comment>
<feature type="transmembrane region" description="Helical" evidence="8">
    <location>
        <begin position="407"/>
        <end position="426"/>
    </location>
</feature>
<keyword evidence="5 8" id="KW-0812">Transmembrane</keyword>
<keyword evidence="3" id="KW-0328">Glycosyltransferase</keyword>
<accession>A0A162KR13</accession>
<dbReference type="PANTHER" id="PTHR33908">
    <property type="entry name" value="MANNOSYLTRANSFERASE YKCB-RELATED"/>
    <property type="match status" value="1"/>
</dbReference>
<evidence type="ECO:0008006" key="11">
    <source>
        <dbReference type="Google" id="ProtNLM"/>
    </source>
</evidence>
<dbReference type="OrthoDB" id="136232at2"/>
<evidence type="ECO:0000313" key="9">
    <source>
        <dbReference type="EMBL" id="OAA82796.1"/>
    </source>
</evidence>
<gene>
    <name evidence="9" type="ORF">WY13_04144</name>
</gene>
<keyword evidence="4" id="KW-0808">Transferase</keyword>